<proteinExistence type="predicted"/>
<dbReference type="OrthoDB" id="2993405at2759"/>
<keyword evidence="2" id="KW-1185">Reference proteome</keyword>
<organism evidence="1 2">
    <name type="scientific">Athelia psychrophila</name>
    <dbReference type="NCBI Taxonomy" id="1759441"/>
    <lineage>
        <taxon>Eukaryota</taxon>
        <taxon>Fungi</taxon>
        <taxon>Dikarya</taxon>
        <taxon>Basidiomycota</taxon>
        <taxon>Agaricomycotina</taxon>
        <taxon>Agaricomycetes</taxon>
        <taxon>Agaricomycetidae</taxon>
        <taxon>Atheliales</taxon>
        <taxon>Atheliaceae</taxon>
        <taxon>Athelia</taxon>
    </lineage>
</organism>
<protein>
    <recommendedName>
        <fullName evidence="3">Transposase Tc1-like domain-containing protein</fullName>
    </recommendedName>
</protein>
<reference evidence="1 2" key="1">
    <citation type="journal article" date="2016" name="Mol. Biol. Evol.">
        <title>Comparative Genomics of Early-Diverging Mushroom-Forming Fungi Provides Insights into the Origins of Lignocellulose Decay Capabilities.</title>
        <authorList>
            <person name="Nagy L.G."/>
            <person name="Riley R."/>
            <person name="Tritt A."/>
            <person name="Adam C."/>
            <person name="Daum C."/>
            <person name="Floudas D."/>
            <person name="Sun H."/>
            <person name="Yadav J.S."/>
            <person name="Pangilinan J."/>
            <person name="Larsson K.H."/>
            <person name="Matsuura K."/>
            <person name="Barry K."/>
            <person name="Labutti K."/>
            <person name="Kuo R."/>
            <person name="Ohm R.A."/>
            <person name="Bhattacharya S.S."/>
            <person name="Shirouzu T."/>
            <person name="Yoshinaga Y."/>
            <person name="Martin F.M."/>
            <person name="Grigoriev I.V."/>
            <person name="Hibbett D.S."/>
        </authorList>
    </citation>
    <scope>NUCLEOTIDE SEQUENCE [LARGE SCALE GENOMIC DNA]</scope>
    <source>
        <strain evidence="1 2">CBS 109695</strain>
    </source>
</reference>
<gene>
    <name evidence="1" type="ORF">FIBSPDRAFT_723430</name>
</gene>
<name>A0A166UVT8_9AGAM</name>
<dbReference type="PANTHER" id="PTHR48472">
    <property type="entry name" value="TC1-LIKE TRANSPOSASE DDE DOMAIN-CONTAINING PROTEIN"/>
    <property type="match status" value="1"/>
</dbReference>
<dbReference type="EMBL" id="KV417487">
    <property type="protein sequence ID" value="KZP32085.1"/>
    <property type="molecule type" value="Genomic_DNA"/>
</dbReference>
<evidence type="ECO:0000313" key="1">
    <source>
        <dbReference type="EMBL" id="KZP32085.1"/>
    </source>
</evidence>
<dbReference type="Proteomes" id="UP000076532">
    <property type="component" value="Unassembled WGS sequence"/>
</dbReference>
<sequence>MGNQKISNDLKDAALRMEDRGYTTEEILDIAGFSKSTLSRTRRTKRLTGSVAKAPAIGRGRPRVVQMMDIKYLINLARHNPTLFLDEYARRISDAQLLDISLSTIHRSFSRVGINVKHVQKLASERDPIIRADYVGHNMTKFTKWAYYGSICELSDLMQCYSPVLITHSTALAAQLSYA</sequence>
<dbReference type="PANTHER" id="PTHR48472:SF1">
    <property type="entry name" value="TC1-LIKE TRANSPOSASE DDE DOMAIN-CONTAINING PROTEIN"/>
    <property type="match status" value="1"/>
</dbReference>
<accession>A0A166UVT8</accession>
<dbReference type="AlphaFoldDB" id="A0A166UVT8"/>
<evidence type="ECO:0000313" key="2">
    <source>
        <dbReference type="Proteomes" id="UP000076532"/>
    </source>
</evidence>
<evidence type="ECO:0008006" key="3">
    <source>
        <dbReference type="Google" id="ProtNLM"/>
    </source>
</evidence>
<dbReference type="SUPFAM" id="SSF46689">
    <property type="entry name" value="Homeodomain-like"/>
    <property type="match status" value="1"/>
</dbReference>
<dbReference type="InterPro" id="IPR009057">
    <property type="entry name" value="Homeodomain-like_sf"/>
</dbReference>